<accession>A0A0A8Z2A9</accession>
<protein>
    <submittedName>
        <fullName evidence="1">Uncharacterized protein</fullName>
    </submittedName>
</protein>
<sequence length="41" mass="4912">MLRVFGGQEDGSWMHESIMILPFWKRICHYLIRKKLSISTC</sequence>
<reference evidence="1" key="2">
    <citation type="journal article" date="2015" name="Data Brief">
        <title>Shoot transcriptome of the giant reed, Arundo donax.</title>
        <authorList>
            <person name="Barrero R.A."/>
            <person name="Guerrero F.D."/>
            <person name="Moolhuijzen P."/>
            <person name="Goolsby J.A."/>
            <person name="Tidwell J."/>
            <person name="Bellgard S.E."/>
            <person name="Bellgard M.I."/>
        </authorList>
    </citation>
    <scope>NUCLEOTIDE SEQUENCE</scope>
    <source>
        <tissue evidence="1">Shoot tissue taken approximately 20 cm above the soil surface</tissue>
    </source>
</reference>
<evidence type="ECO:0000313" key="1">
    <source>
        <dbReference type="EMBL" id="JAD30885.1"/>
    </source>
</evidence>
<reference evidence="1" key="1">
    <citation type="submission" date="2014-09" db="EMBL/GenBank/DDBJ databases">
        <authorList>
            <person name="Magalhaes I.L.F."/>
            <person name="Oliveira U."/>
            <person name="Santos F.R."/>
            <person name="Vidigal T.H.D.A."/>
            <person name="Brescovit A.D."/>
            <person name="Santos A.J."/>
        </authorList>
    </citation>
    <scope>NUCLEOTIDE SEQUENCE</scope>
    <source>
        <tissue evidence="1">Shoot tissue taken approximately 20 cm above the soil surface</tissue>
    </source>
</reference>
<proteinExistence type="predicted"/>
<organism evidence="1">
    <name type="scientific">Arundo donax</name>
    <name type="common">Giant reed</name>
    <name type="synonym">Donax arundinaceus</name>
    <dbReference type="NCBI Taxonomy" id="35708"/>
    <lineage>
        <taxon>Eukaryota</taxon>
        <taxon>Viridiplantae</taxon>
        <taxon>Streptophyta</taxon>
        <taxon>Embryophyta</taxon>
        <taxon>Tracheophyta</taxon>
        <taxon>Spermatophyta</taxon>
        <taxon>Magnoliopsida</taxon>
        <taxon>Liliopsida</taxon>
        <taxon>Poales</taxon>
        <taxon>Poaceae</taxon>
        <taxon>PACMAD clade</taxon>
        <taxon>Arundinoideae</taxon>
        <taxon>Arundineae</taxon>
        <taxon>Arundo</taxon>
    </lineage>
</organism>
<dbReference type="EMBL" id="GBRH01267010">
    <property type="protein sequence ID" value="JAD30885.1"/>
    <property type="molecule type" value="Transcribed_RNA"/>
</dbReference>
<dbReference type="AlphaFoldDB" id="A0A0A8Z2A9"/>
<name>A0A0A8Z2A9_ARUDO</name>